<gene>
    <name evidence="2" type="ORF">NDU88_011776</name>
</gene>
<dbReference type="Proteomes" id="UP001066276">
    <property type="component" value="Chromosome 6"/>
</dbReference>
<evidence type="ECO:0000313" key="2">
    <source>
        <dbReference type="EMBL" id="KAJ1145490.1"/>
    </source>
</evidence>
<dbReference type="EMBL" id="JANPWB010000010">
    <property type="protein sequence ID" value="KAJ1145490.1"/>
    <property type="molecule type" value="Genomic_DNA"/>
</dbReference>
<evidence type="ECO:0000313" key="3">
    <source>
        <dbReference type="Proteomes" id="UP001066276"/>
    </source>
</evidence>
<dbReference type="AlphaFoldDB" id="A0AAV7R4E0"/>
<name>A0AAV7R4E0_PLEWA</name>
<feature type="region of interest" description="Disordered" evidence="1">
    <location>
        <begin position="1"/>
        <end position="22"/>
    </location>
</feature>
<evidence type="ECO:0008006" key="4">
    <source>
        <dbReference type="Google" id="ProtNLM"/>
    </source>
</evidence>
<keyword evidence="3" id="KW-1185">Reference proteome</keyword>
<accession>A0AAV7R4E0</accession>
<comment type="caution">
    <text evidence="2">The sequence shown here is derived from an EMBL/GenBank/DDBJ whole genome shotgun (WGS) entry which is preliminary data.</text>
</comment>
<sequence>MGRAPAYSNLPRGTTVTNPPTAEGLVQGSCYCTGCSTAHRRITARYNCCETSRCKRAHAEELSRHGLLHSAHRGTSDGG</sequence>
<proteinExistence type="predicted"/>
<protein>
    <recommendedName>
        <fullName evidence="4">C2H2-type domain-containing protein</fullName>
    </recommendedName>
</protein>
<evidence type="ECO:0000256" key="1">
    <source>
        <dbReference type="SAM" id="MobiDB-lite"/>
    </source>
</evidence>
<reference evidence="2" key="1">
    <citation type="journal article" date="2022" name="bioRxiv">
        <title>Sequencing and chromosome-scale assembly of the giantPleurodeles waltlgenome.</title>
        <authorList>
            <person name="Brown T."/>
            <person name="Elewa A."/>
            <person name="Iarovenko S."/>
            <person name="Subramanian E."/>
            <person name="Araus A.J."/>
            <person name="Petzold A."/>
            <person name="Susuki M."/>
            <person name="Suzuki K.-i.T."/>
            <person name="Hayashi T."/>
            <person name="Toyoda A."/>
            <person name="Oliveira C."/>
            <person name="Osipova E."/>
            <person name="Leigh N.D."/>
            <person name="Simon A."/>
            <person name="Yun M.H."/>
        </authorList>
    </citation>
    <scope>NUCLEOTIDE SEQUENCE</scope>
    <source>
        <strain evidence="2">20211129_DDA</strain>
        <tissue evidence="2">Liver</tissue>
    </source>
</reference>
<organism evidence="2 3">
    <name type="scientific">Pleurodeles waltl</name>
    <name type="common">Iberian ribbed newt</name>
    <dbReference type="NCBI Taxonomy" id="8319"/>
    <lineage>
        <taxon>Eukaryota</taxon>
        <taxon>Metazoa</taxon>
        <taxon>Chordata</taxon>
        <taxon>Craniata</taxon>
        <taxon>Vertebrata</taxon>
        <taxon>Euteleostomi</taxon>
        <taxon>Amphibia</taxon>
        <taxon>Batrachia</taxon>
        <taxon>Caudata</taxon>
        <taxon>Salamandroidea</taxon>
        <taxon>Salamandridae</taxon>
        <taxon>Pleurodelinae</taxon>
        <taxon>Pleurodeles</taxon>
    </lineage>
</organism>
<feature type="compositionally biased region" description="Polar residues" evidence="1">
    <location>
        <begin position="11"/>
        <end position="20"/>
    </location>
</feature>